<comment type="caution">
    <text evidence="1">The sequence shown here is derived from an EMBL/GenBank/DDBJ whole genome shotgun (WGS) entry which is preliminary data.</text>
</comment>
<protein>
    <submittedName>
        <fullName evidence="1">Uncharacterized protein</fullName>
    </submittedName>
</protein>
<name>A0ACB0IRL7_TRIPR</name>
<keyword evidence="2" id="KW-1185">Reference proteome</keyword>
<accession>A0ACB0IRL7</accession>
<evidence type="ECO:0000313" key="1">
    <source>
        <dbReference type="EMBL" id="CAJ2634810.1"/>
    </source>
</evidence>
<evidence type="ECO:0000313" key="2">
    <source>
        <dbReference type="Proteomes" id="UP001177021"/>
    </source>
</evidence>
<proteinExistence type="predicted"/>
<dbReference type="EMBL" id="CASHSV030000002">
    <property type="protein sequence ID" value="CAJ2634810.1"/>
    <property type="molecule type" value="Genomic_DNA"/>
</dbReference>
<gene>
    <name evidence="1" type="ORF">MILVUS5_LOCUS5618</name>
</gene>
<sequence>MYYSHQWIIDSCCGITLLQMQGEFFVLRTRSVVCAGGKWKLRVTFFLHCDFAAQIWYGLCRWLDVVVELPANVMMSYGSLIGSGRNKRMKKGFAIVWLAFIRTIWRARNDKTFNNVAGVVEDAVDLIQRLSWQWFLNNAATGSCLLYEWVWNPGDCMLR</sequence>
<organism evidence="1 2">
    <name type="scientific">Trifolium pratense</name>
    <name type="common">Red clover</name>
    <dbReference type="NCBI Taxonomy" id="57577"/>
    <lineage>
        <taxon>Eukaryota</taxon>
        <taxon>Viridiplantae</taxon>
        <taxon>Streptophyta</taxon>
        <taxon>Embryophyta</taxon>
        <taxon>Tracheophyta</taxon>
        <taxon>Spermatophyta</taxon>
        <taxon>Magnoliopsida</taxon>
        <taxon>eudicotyledons</taxon>
        <taxon>Gunneridae</taxon>
        <taxon>Pentapetalae</taxon>
        <taxon>rosids</taxon>
        <taxon>fabids</taxon>
        <taxon>Fabales</taxon>
        <taxon>Fabaceae</taxon>
        <taxon>Papilionoideae</taxon>
        <taxon>50 kb inversion clade</taxon>
        <taxon>NPAAA clade</taxon>
        <taxon>Hologalegina</taxon>
        <taxon>IRL clade</taxon>
        <taxon>Trifolieae</taxon>
        <taxon>Trifolium</taxon>
    </lineage>
</organism>
<reference evidence="1" key="1">
    <citation type="submission" date="2023-10" db="EMBL/GenBank/DDBJ databases">
        <authorList>
            <person name="Rodriguez Cubillos JULIANA M."/>
            <person name="De Vega J."/>
        </authorList>
    </citation>
    <scope>NUCLEOTIDE SEQUENCE</scope>
</reference>
<dbReference type="Proteomes" id="UP001177021">
    <property type="component" value="Unassembled WGS sequence"/>
</dbReference>